<dbReference type="EMBL" id="VFOS01000003">
    <property type="protein sequence ID" value="TQL58541.1"/>
    <property type="molecule type" value="Genomic_DNA"/>
</dbReference>
<dbReference type="CDD" id="cd00085">
    <property type="entry name" value="HNHc"/>
    <property type="match status" value="1"/>
</dbReference>
<dbReference type="AlphaFoldDB" id="A0A542ZE16"/>
<dbReference type="InterPro" id="IPR003615">
    <property type="entry name" value="HNH_nuc"/>
</dbReference>
<keyword evidence="1" id="KW-0378">Hydrolase</keyword>
<dbReference type="GO" id="GO:0004519">
    <property type="term" value="F:endonuclease activity"/>
    <property type="evidence" value="ECO:0007669"/>
    <property type="project" value="UniProtKB-KW"/>
</dbReference>
<dbReference type="SUPFAM" id="SSF52540">
    <property type="entry name" value="P-loop containing nucleoside triphosphate hydrolases"/>
    <property type="match status" value="1"/>
</dbReference>
<dbReference type="Gene3D" id="1.10.30.50">
    <property type="match status" value="1"/>
</dbReference>
<name>A0A542ZE16_RARFA</name>
<comment type="caution">
    <text evidence="1">The sequence shown here is derived from an EMBL/GenBank/DDBJ whole genome shotgun (WGS) entry which is preliminary data.</text>
</comment>
<accession>A0A542ZE16</accession>
<protein>
    <submittedName>
        <fullName evidence="1">HNH endonuclease</fullName>
    </submittedName>
</protein>
<dbReference type="InterPro" id="IPR027417">
    <property type="entry name" value="P-loop_NTPase"/>
</dbReference>
<reference evidence="1 2" key="1">
    <citation type="submission" date="2019-06" db="EMBL/GenBank/DDBJ databases">
        <title>Sequencing the genomes of 1000 actinobacteria strains.</title>
        <authorList>
            <person name="Klenk H.-P."/>
        </authorList>
    </citation>
    <scope>NUCLEOTIDE SEQUENCE [LARGE SCALE GENOMIC DNA]</scope>
    <source>
        <strain evidence="1 2">DSM 4813</strain>
    </source>
</reference>
<dbReference type="Proteomes" id="UP000315389">
    <property type="component" value="Unassembled WGS sequence"/>
</dbReference>
<sequence length="267" mass="29914">MLDEWDPRRGRQGRPWRRLVAQVCPPGSLCEVPACRKPTREIIFGLRPRHPLGPSVDHIVPLEDGGHPTALWNLRPAHYGCNSARANSPRLPQLMPRSSVRLPLTRDDSRIVVVLAGPPGAGKTTAARQSGLEVFDRDDRQWHTERGFQDALRDLGRRSDARAVVIRSAPTSRARARWSALTDATACYVLTTALDECVRRINQRGRPGRHREIAAAATWFERFDTRDGVETFEGWSIDRPQRPSSGVRIPVDGAVRPRSGVRLPVEQ</sequence>
<proteinExistence type="predicted"/>
<keyword evidence="1" id="KW-0540">Nuclease</keyword>
<organism evidence="1 2">
    <name type="scientific">Rarobacter faecitabidus</name>
    <dbReference type="NCBI Taxonomy" id="13243"/>
    <lineage>
        <taxon>Bacteria</taxon>
        <taxon>Bacillati</taxon>
        <taxon>Actinomycetota</taxon>
        <taxon>Actinomycetes</taxon>
        <taxon>Micrococcales</taxon>
        <taxon>Rarobacteraceae</taxon>
        <taxon>Rarobacter</taxon>
    </lineage>
</organism>
<evidence type="ECO:0000313" key="2">
    <source>
        <dbReference type="Proteomes" id="UP000315389"/>
    </source>
</evidence>
<evidence type="ECO:0000313" key="1">
    <source>
        <dbReference type="EMBL" id="TQL58541.1"/>
    </source>
</evidence>
<dbReference type="Gene3D" id="3.40.50.300">
    <property type="entry name" value="P-loop containing nucleotide triphosphate hydrolases"/>
    <property type="match status" value="1"/>
</dbReference>
<dbReference type="OrthoDB" id="4461979at2"/>
<keyword evidence="1" id="KW-0255">Endonuclease</keyword>
<keyword evidence="2" id="KW-1185">Reference proteome</keyword>
<gene>
    <name evidence="1" type="ORF">FB461_1956</name>
</gene>